<evidence type="ECO:0000313" key="4">
    <source>
        <dbReference type="Proteomes" id="UP000189229"/>
    </source>
</evidence>
<dbReference type="AlphaFoldDB" id="A0A1V3XBK6"/>
<evidence type="ECO:0000256" key="1">
    <source>
        <dbReference type="ARBA" id="ARBA00022741"/>
    </source>
</evidence>
<dbReference type="GO" id="GO:0015940">
    <property type="term" value="P:pantothenate biosynthetic process"/>
    <property type="evidence" value="ECO:0007669"/>
    <property type="project" value="InterPro"/>
</dbReference>
<evidence type="ECO:0000256" key="2">
    <source>
        <dbReference type="ARBA" id="ARBA00022840"/>
    </source>
</evidence>
<dbReference type="PANTHER" id="PTHR21299">
    <property type="entry name" value="CYTIDYLATE KINASE/PANTOATE-BETA-ALANINE LIGASE"/>
    <property type="match status" value="1"/>
</dbReference>
<sequence length="138" mass="15109">MKVSFNPGELNRYSAPREVSDVCRALRHTGRRVMLVPTMGALHDGHLALVRAAKRTPGSVVVVSIFVNPLQFGAGEDLDAYPAPSRTTWRSCVPKGWRSCSRRRPRRCTPTGCAPPCNPGRWAPTWKGSRGRAISPGC</sequence>
<keyword evidence="1" id="KW-0547">Nucleotide-binding</keyword>
<comment type="caution">
    <text evidence="3">The sequence shown here is derived from an EMBL/GenBank/DDBJ whole genome shotgun (WGS) entry which is preliminary data.</text>
</comment>
<dbReference type="PANTHER" id="PTHR21299:SF1">
    <property type="entry name" value="PANTOATE--BETA-ALANINE LIGASE"/>
    <property type="match status" value="1"/>
</dbReference>
<reference evidence="3 4" key="1">
    <citation type="submission" date="2017-02" db="EMBL/GenBank/DDBJ databases">
        <title>Complete genome sequences of Mycobacterium kansasii strains isolated from rhesus macaques.</title>
        <authorList>
            <person name="Panda A."/>
            <person name="Nagaraj S."/>
            <person name="Zhao X."/>
            <person name="Tettelin H."/>
            <person name="Detolla L.J."/>
        </authorList>
    </citation>
    <scope>NUCLEOTIDE SEQUENCE [LARGE SCALE GENOMIC DNA]</scope>
    <source>
        <strain evidence="3 4">11-3813</strain>
    </source>
</reference>
<protein>
    <submittedName>
        <fullName evidence="3">Pantoate-beta-alanine ligase family protein</fullName>
    </submittedName>
</protein>
<dbReference type="InterPro" id="IPR003721">
    <property type="entry name" value="Pantoate_ligase"/>
</dbReference>
<dbReference type="Gene3D" id="3.40.50.620">
    <property type="entry name" value="HUPs"/>
    <property type="match status" value="1"/>
</dbReference>
<name>A0A1V3XBK6_MYCKA</name>
<dbReference type="GO" id="GO:0005829">
    <property type="term" value="C:cytosol"/>
    <property type="evidence" value="ECO:0007669"/>
    <property type="project" value="TreeGrafter"/>
</dbReference>
<dbReference type="Proteomes" id="UP000189229">
    <property type="component" value="Unassembled WGS sequence"/>
</dbReference>
<keyword evidence="2" id="KW-0067">ATP-binding</keyword>
<dbReference type="EMBL" id="MVBM01000003">
    <property type="protein sequence ID" value="OOK76552.1"/>
    <property type="molecule type" value="Genomic_DNA"/>
</dbReference>
<dbReference type="InterPro" id="IPR014729">
    <property type="entry name" value="Rossmann-like_a/b/a_fold"/>
</dbReference>
<dbReference type="SUPFAM" id="SSF52374">
    <property type="entry name" value="Nucleotidylyl transferase"/>
    <property type="match status" value="1"/>
</dbReference>
<accession>A0A1V3XBK6</accession>
<evidence type="ECO:0000313" key="3">
    <source>
        <dbReference type="EMBL" id="OOK76552.1"/>
    </source>
</evidence>
<keyword evidence="3" id="KW-0436">Ligase</keyword>
<dbReference type="GO" id="GO:0004592">
    <property type="term" value="F:pantoate-beta-alanine ligase activity"/>
    <property type="evidence" value="ECO:0007669"/>
    <property type="project" value="InterPro"/>
</dbReference>
<dbReference type="Pfam" id="PF02569">
    <property type="entry name" value="Pantoate_ligase"/>
    <property type="match status" value="1"/>
</dbReference>
<proteinExistence type="predicted"/>
<dbReference type="GO" id="GO:0005524">
    <property type="term" value="F:ATP binding"/>
    <property type="evidence" value="ECO:0007669"/>
    <property type="project" value="UniProtKB-KW"/>
</dbReference>
<organism evidence="3 4">
    <name type="scientific">Mycobacterium kansasii</name>
    <dbReference type="NCBI Taxonomy" id="1768"/>
    <lineage>
        <taxon>Bacteria</taxon>
        <taxon>Bacillati</taxon>
        <taxon>Actinomycetota</taxon>
        <taxon>Actinomycetes</taxon>
        <taxon>Mycobacteriales</taxon>
        <taxon>Mycobacteriaceae</taxon>
        <taxon>Mycobacterium</taxon>
    </lineage>
</organism>
<gene>
    <name evidence="3" type="ORF">BZL30_3233</name>
</gene>